<evidence type="ECO:0000313" key="2">
    <source>
        <dbReference type="Proteomes" id="UP000269396"/>
    </source>
</evidence>
<proteinExistence type="predicted"/>
<dbReference type="AlphaFoldDB" id="A0A3P8CMH2"/>
<dbReference type="EMBL" id="UZAL01004119">
    <property type="protein sequence ID" value="VDO89258.1"/>
    <property type="molecule type" value="Genomic_DNA"/>
</dbReference>
<protein>
    <submittedName>
        <fullName evidence="1">Uncharacterized protein</fullName>
    </submittedName>
</protein>
<gene>
    <name evidence="1" type="ORF">SMTD_LOCUS2744</name>
</gene>
<name>A0A3P8CMH2_9TREM</name>
<reference evidence="1 2" key="1">
    <citation type="submission" date="2018-11" db="EMBL/GenBank/DDBJ databases">
        <authorList>
            <consortium name="Pathogen Informatics"/>
        </authorList>
    </citation>
    <scope>NUCLEOTIDE SEQUENCE [LARGE SCALE GENOMIC DNA]</scope>
    <source>
        <strain>Denwood</strain>
        <strain evidence="2">Zambia</strain>
    </source>
</reference>
<evidence type="ECO:0000313" key="1">
    <source>
        <dbReference type="EMBL" id="VDO89258.1"/>
    </source>
</evidence>
<sequence length="71" mass="8306">MIHFDSTTELKINLVDHQMFLEIRFPNLVQTTGIHLDRPKRGWLNYLLGIPLLVLKAISLDCSRLNTVYLR</sequence>
<keyword evidence="2" id="KW-1185">Reference proteome</keyword>
<organism evidence="1 2">
    <name type="scientific">Schistosoma mattheei</name>
    <dbReference type="NCBI Taxonomy" id="31246"/>
    <lineage>
        <taxon>Eukaryota</taxon>
        <taxon>Metazoa</taxon>
        <taxon>Spiralia</taxon>
        <taxon>Lophotrochozoa</taxon>
        <taxon>Platyhelminthes</taxon>
        <taxon>Trematoda</taxon>
        <taxon>Digenea</taxon>
        <taxon>Strigeidida</taxon>
        <taxon>Schistosomatoidea</taxon>
        <taxon>Schistosomatidae</taxon>
        <taxon>Schistosoma</taxon>
    </lineage>
</organism>
<dbReference type="Proteomes" id="UP000269396">
    <property type="component" value="Unassembled WGS sequence"/>
</dbReference>
<accession>A0A3P8CMH2</accession>